<dbReference type="AlphaFoldDB" id="X1UUJ4"/>
<accession>X1UUJ4</accession>
<reference evidence="1" key="1">
    <citation type="journal article" date="2014" name="Front. Microbiol.">
        <title>High frequency of phylogenetically diverse reductive dehalogenase-homologous genes in deep subseafloor sedimentary metagenomes.</title>
        <authorList>
            <person name="Kawai M."/>
            <person name="Futagami T."/>
            <person name="Toyoda A."/>
            <person name="Takaki Y."/>
            <person name="Nishi S."/>
            <person name="Hori S."/>
            <person name="Arai W."/>
            <person name="Tsubouchi T."/>
            <person name="Morono Y."/>
            <person name="Uchiyama I."/>
            <person name="Ito T."/>
            <person name="Fujiyama A."/>
            <person name="Inagaki F."/>
            <person name="Takami H."/>
        </authorList>
    </citation>
    <scope>NUCLEOTIDE SEQUENCE</scope>
    <source>
        <strain evidence="1">Expedition CK06-06</strain>
    </source>
</reference>
<organism evidence="1">
    <name type="scientific">marine sediment metagenome</name>
    <dbReference type="NCBI Taxonomy" id="412755"/>
    <lineage>
        <taxon>unclassified sequences</taxon>
        <taxon>metagenomes</taxon>
        <taxon>ecological metagenomes</taxon>
    </lineage>
</organism>
<dbReference type="EMBL" id="BARW01022136">
    <property type="protein sequence ID" value="GAI96009.1"/>
    <property type="molecule type" value="Genomic_DNA"/>
</dbReference>
<gene>
    <name evidence="1" type="ORF">S12H4_37039</name>
</gene>
<sequence length="40" mass="4650">MTTKECLEELIKLLRDYKLIDGYDKENLINALYRGQGDSS</sequence>
<protein>
    <submittedName>
        <fullName evidence="1">Uncharacterized protein</fullName>
    </submittedName>
</protein>
<evidence type="ECO:0000313" key="1">
    <source>
        <dbReference type="EMBL" id="GAI96009.1"/>
    </source>
</evidence>
<proteinExistence type="predicted"/>
<name>X1UUJ4_9ZZZZ</name>
<comment type="caution">
    <text evidence="1">The sequence shown here is derived from an EMBL/GenBank/DDBJ whole genome shotgun (WGS) entry which is preliminary data.</text>
</comment>